<gene>
    <name evidence="1" type="ORF">ET445_07025</name>
</gene>
<dbReference type="AlphaFoldDB" id="A0A4P6FBK0"/>
<protein>
    <recommendedName>
        <fullName evidence="3">Nucleotidyl transferase AbiEii/AbiGii toxin family protein</fullName>
    </recommendedName>
</protein>
<organism evidence="1 2">
    <name type="scientific">Agromyces protaetiae</name>
    <dbReference type="NCBI Taxonomy" id="2509455"/>
    <lineage>
        <taxon>Bacteria</taxon>
        <taxon>Bacillati</taxon>
        <taxon>Actinomycetota</taxon>
        <taxon>Actinomycetes</taxon>
        <taxon>Micrococcales</taxon>
        <taxon>Microbacteriaceae</taxon>
        <taxon>Agromyces</taxon>
    </lineage>
</organism>
<dbReference type="Proteomes" id="UP000291259">
    <property type="component" value="Chromosome"/>
</dbReference>
<evidence type="ECO:0008006" key="3">
    <source>
        <dbReference type="Google" id="ProtNLM"/>
    </source>
</evidence>
<dbReference type="OrthoDB" id="3199565at2"/>
<dbReference type="EMBL" id="CP035491">
    <property type="protein sequence ID" value="QAY73135.1"/>
    <property type="molecule type" value="Genomic_DNA"/>
</dbReference>
<keyword evidence="2" id="KW-1185">Reference proteome</keyword>
<evidence type="ECO:0000313" key="1">
    <source>
        <dbReference type="EMBL" id="QAY73135.1"/>
    </source>
</evidence>
<sequence length="144" mass="16198">MKDPFAMLPVKSRTPSSTGILDQWVTQAQRLIGARGERTRWVLASTIVAAALQRAHMHDGTPLFVVKGGVFIERALDLRARATKDLDTLFRGAVAEFERTVDSALAEPWGVLEIKWRRSSTPARTPIDRRPRRISGCEISWTWS</sequence>
<name>A0A4P6FBK0_9MICO</name>
<accession>A0A4P6FBK0</accession>
<dbReference type="KEGG" id="agf:ET445_07025"/>
<reference evidence="1 2" key="1">
    <citation type="submission" date="2019-01" db="EMBL/GenBank/DDBJ databases">
        <title>Genome sequencing of strain FW100M-8.</title>
        <authorList>
            <person name="Heo J."/>
            <person name="Kim S.-J."/>
            <person name="Kim J.-S."/>
            <person name="Hong S.-B."/>
            <person name="Kwon S.-W."/>
        </authorList>
    </citation>
    <scope>NUCLEOTIDE SEQUENCE [LARGE SCALE GENOMIC DNA]</scope>
    <source>
        <strain evidence="1 2">FW100M-8</strain>
    </source>
</reference>
<evidence type="ECO:0000313" key="2">
    <source>
        <dbReference type="Proteomes" id="UP000291259"/>
    </source>
</evidence>
<proteinExistence type="predicted"/>
<dbReference type="RefSeq" id="WP_129190097.1">
    <property type="nucleotide sequence ID" value="NZ_CP035491.1"/>
</dbReference>